<accession>A0A3R7DI39</accession>
<name>A0A3R7DI39_CLOSI</name>
<proteinExistence type="predicted"/>
<organism evidence="1 2">
    <name type="scientific">Clonorchis sinensis</name>
    <name type="common">Chinese liver fluke</name>
    <dbReference type="NCBI Taxonomy" id="79923"/>
    <lineage>
        <taxon>Eukaryota</taxon>
        <taxon>Metazoa</taxon>
        <taxon>Spiralia</taxon>
        <taxon>Lophotrochozoa</taxon>
        <taxon>Platyhelminthes</taxon>
        <taxon>Trematoda</taxon>
        <taxon>Digenea</taxon>
        <taxon>Opisthorchiida</taxon>
        <taxon>Opisthorchiata</taxon>
        <taxon>Opisthorchiidae</taxon>
        <taxon>Clonorchis</taxon>
    </lineage>
</organism>
<keyword evidence="2" id="KW-1185">Reference proteome</keyword>
<sequence length="152" mass="17367">MPKFCHPSSLPKPCLHIAELRLRQPSSNTETRLSSAAWAGRVSQPYNKTARTVAERDRSLADSCIDLICLTTIRTDATSNVHITLRKFVSLPLDSKWHVQAHSKGWDDPGQFAKKQLRFFLRFEDENDVRILRIDKVVVRRLKTGVQKTLVS</sequence>
<reference evidence="1 2" key="1">
    <citation type="journal article" date="2018" name="Biotechnol. Adv.">
        <title>Improved genomic resources and new bioinformatic workflow for the carcinogenic parasite Clonorchis sinensis: Biotechnological implications.</title>
        <authorList>
            <person name="Wang D."/>
            <person name="Korhonen P.K."/>
            <person name="Gasser R.B."/>
            <person name="Young N.D."/>
        </authorList>
    </citation>
    <scope>NUCLEOTIDE SEQUENCE [LARGE SCALE GENOMIC DNA]</scope>
    <source>
        <strain evidence="1">Cs-k2</strain>
    </source>
</reference>
<dbReference type="AlphaFoldDB" id="A0A3R7DI39"/>
<dbReference type="Proteomes" id="UP000286415">
    <property type="component" value="Unassembled WGS sequence"/>
</dbReference>
<reference evidence="1 2" key="2">
    <citation type="journal article" date="2021" name="Genomics">
        <title>High-quality reference genome for Clonorchis sinensis.</title>
        <authorList>
            <person name="Young N.D."/>
            <person name="Stroehlein A.J."/>
            <person name="Kinkar L."/>
            <person name="Wang T."/>
            <person name="Sohn W.M."/>
            <person name="Chang B.C.H."/>
            <person name="Kaur P."/>
            <person name="Weisz D."/>
            <person name="Dudchenko O."/>
            <person name="Aiden E.L."/>
            <person name="Korhonen P.K."/>
            <person name="Gasser R.B."/>
        </authorList>
    </citation>
    <scope>NUCLEOTIDE SEQUENCE [LARGE SCALE GENOMIC DNA]</scope>
    <source>
        <strain evidence="1">Cs-k2</strain>
    </source>
</reference>
<comment type="caution">
    <text evidence="1">The sequence shown here is derived from an EMBL/GenBank/DDBJ whole genome shotgun (WGS) entry which is preliminary data.</text>
</comment>
<evidence type="ECO:0000313" key="1">
    <source>
        <dbReference type="EMBL" id="KAG5441180.1"/>
    </source>
</evidence>
<gene>
    <name evidence="1" type="ORF">CSKR_102720</name>
</gene>
<dbReference type="InParanoid" id="A0A3R7DI39"/>
<protein>
    <submittedName>
        <fullName evidence="1">Uncharacterized protein</fullName>
    </submittedName>
</protein>
<evidence type="ECO:0000313" key="2">
    <source>
        <dbReference type="Proteomes" id="UP000286415"/>
    </source>
</evidence>
<dbReference type="EMBL" id="NIRI02000077">
    <property type="protein sequence ID" value="KAG5441180.1"/>
    <property type="molecule type" value="Genomic_DNA"/>
</dbReference>